<dbReference type="Gene3D" id="3.30.70.330">
    <property type="match status" value="1"/>
</dbReference>
<name>A0AAV7UHQ4_PLEWA</name>
<evidence type="ECO:0000259" key="2">
    <source>
        <dbReference type="Pfam" id="PF07292"/>
    </source>
</evidence>
<feature type="coiled-coil region" evidence="1">
    <location>
        <begin position="6"/>
        <end position="33"/>
    </location>
</feature>
<keyword evidence="4" id="KW-1185">Reference proteome</keyword>
<organism evidence="3 4">
    <name type="scientific">Pleurodeles waltl</name>
    <name type="common">Iberian ribbed newt</name>
    <dbReference type="NCBI Taxonomy" id="8319"/>
    <lineage>
        <taxon>Eukaryota</taxon>
        <taxon>Metazoa</taxon>
        <taxon>Chordata</taxon>
        <taxon>Craniata</taxon>
        <taxon>Vertebrata</taxon>
        <taxon>Euteleostomi</taxon>
        <taxon>Amphibia</taxon>
        <taxon>Batrachia</taxon>
        <taxon>Caudata</taxon>
        <taxon>Salamandroidea</taxon>
        <taxon>Salamandridae</taxon>
        <taxon>Pleurodelinae</taxon>
        <taxon>Pleurodeles</taxon>
    </lineage>
</organism>
<keyword evidence="1" id="KW-0175">Coiled coil</keyword>
<reference evidence="3" key="1">
    <citation type="journal article" date="2022" name="bioRxiv">
        <title>Sequencing and chromosome-scale assembly of the giantPleurodeles waltlgenome.</title>
        <authorList>
            <person name="Brown T."/>
            <person name="Elewa A."/>
            <person name="Iarovenko S."/>
            <person name="Subramanian E."/>
            <person name="Araus A.J."/>
            <person name="Petzold A."/>
            <person name="Susuki M."/>
            <person name="Suzuki K.-i.T."/>
            <person name="Hayashi T."/>
            <person name="Toyoda A."/>
            <person name="Oliveira C."/>
            <person name="Osipova E."/>
            <person name="Leigh N.D."/>
            <person name="Simon A."/>
            <person name="Yun M.H."/>
        </authorList>
    </citation>
    <scope>NUCLEOTIDE SEQUENCE</scope>
    <source>
        <strain evidence="3">20211129_DDA</strain>
        <tissue evidence="3">Liver</tissue>
    </source>
</reference>
<dbReference type="PANTHER" id="PTHR15225">
    <property type="entry name" value="INTERFERON-INDUCED PROTEIN 35/NMI N-MYC/STAT INTERACTING PROTEIN"/>
    <property type="match status" value="1"/>
</dbReference>
<dbReference type="Proteomes" id="UP001066276">
    <property type="component" value="Chromosome 3_1"/>
</dbReference>
<dbReference type="PANTHER" id="PTHR15225:SF4">
    <property type="entry name" value="N-MYC-INTERACTOR"/>
    <property type="match status" value="1"/>
</dbReference>
<dbReference type="EMBL" id="JANPWB010000005">
    <property type="protein sequence ID" value="KAJ1188523.1"/>
    <property type="molecule type" value="Genomic_DNA"/>
</dbReference>
<dbReference type="Pfam" id="PF07292">
    <property type="entry name" value="NID"/>
    <property type="match status" value="2"/>
</dbReference>
<gene>
    <name evidence="3" type="ORF">NDU88_005284</name>
</gene>
<evidence type="ECO:0000313" key="4">
    <source>
        <dbReference type="Proteomes" id="UP001066276"/>
    </source>
</evidence>
<dbReference type="InterPro" id="IPR012677">
    <property type="entry name" value="Nucleotide-bd_a/b_plait_sf"/>
</dbReference>
<protein>
    <recommendedName>
        <fullName evidence="2">NID domain-containing protein</fullName>
    </recommendedName>
</protein>
<dbReference type="GO" id="GO:0005737">
    <property type="term" value="C:cytoplasm"/>
    <property type="evidence" value="ECO:0007669"/>
    <property type="project" value="TreeGrafter"/>
</dbReference>
<comment type="caution">
    <text evidence="3">The sequence shown here is derived from an EMBL/GenBank/DDBJ whole genome shotgun (WGS) entry which is preliminary data.</text>
</comment>
<dbReference type="AlphaFoldDB" id="A0AAV7UHQ4"/>
<evidence type="ECO:0000256" key="1">
    <source>
        <dbReference type="SAM" id="Coils"/>
    </source>
</evidence>
<feature type="domain" description="NID" evidence="2">
    <location>
        <begin position="159"/>
        <end position="246"/>
    </location>
</feature>
<sequence length="367" mass="41959">MGVEELQQLQEELKHWQNEVKNAEHEKDQLVLQKLDADHLKNLAQDKLAKLMEEGKEINATMTNREAEFEEKRSRFIENSSELKKDITILQQNVRAVRAKCKEIAARTKFQNGLPEKKVKFTHVDTTENGILDLEKTKNICGQFYVTTKIPFELEGGQALITFEEEKVAQNIIKKQRHNVNLDTETVEAKSTPVPLEVGLKFEIHVAISRKDVCVKHLPGYVPEECLRDKLELHFYKSKVGGGEIDDVQFNTEAKMSTITFTDPGVAQHVVKRRKHTIRNSRDTYEVTVCPHIESHLEKLQIFSGIAKRTVLLTGVRNVGEEEETIQDLIEIFFQKPSNGGGEILSIKYVSDDSVTAYFEEEDLKAE</sequence>
<accession>A0AAV7UHQ4</accession>
<proteinExistence type="predicted"/>
<evidence type="ECO:0000313" key="3">
    <source>
        <dbReference type="EMBL" id="KAJ1188523.1"/>
    </source>
</evidence>
<feature type="domain" description="NID" evidence="2">
    <location>
        <begin position="258"/>
        <end position="344"/>
    </location>
</feature>
<dbReference type="InterPro" id="IPR009909">
    <property type="entry name" value="Nmi/IFP35_dom"/>
</dbReference>